<feature type="transmembrane region" description="Helical" evidence="3">
    <location>
        <begin position="521"/>
        <end position="543"/>
    </location>
</feature>
<keyword evidence="3" id="KW-1133">Transmembrane helix</keyword>
<feature type="transmembrane region" description="Helical" evidence="3">
    <location>
        <begin position="555"/>
        <end position="573"/>
    </location>
</feature>
<gene>
    <name evidence="4" type="ORF">SAMN02745723_103157</name>
</gene>
<feature type="transmembrane region" description="Helical" evidence="3">
    <location>
        <begin position="585"/>
        <end position="603"/>
    </location>
</feature>
<evidence type="ECO:0000256" key="1">
    <source>
        <dbReference type="SAM" id="Coils"/>
    </source>
</evidence>
<feature type="transmembrane region" description="Helical" evidence="3">
    <location>
        <begin position="813"/>
        <end position="834"/>
    </location>
</feature>
<feature type="transmembrane region" description="Helical" evidence="3">
    <location>
        <begin position="771"/>
        <end position="793"/>
    </location>
</feature>
<evidence type="ECO:0000313" key="5">
    <source>
        <dbReference type="Proteomes" id="UP000226420"/>
    </source>
</evidence>
<feature type="coiled-coil region" evidence="1">
    <location>
        <begin position="29"/>
        <end position="56"/>
    </location>
</feature>
<feature type="transmembrane region" description="Helical" evidence="3">
    <location>
        <begin position="6"/>
        <end position="26"/>
    </location>
</feature>
<sequence length="937" mass="104199">MDGLIAFGFLILVAIIAAPIIALVALSRSNQAKYAISQLKQQVEELQKKLANAQYKDEAAEPLAPAPIEALVTEEPVAPPPESGSFTAANAYSIPQSQFEAEVISSSIAPMVIEPVPQTSTTQTTAPQESFTPATDSSNDEVKAASNKVVTPSTSVAKSTDNDLFSGLIHWFFKENPVAKLGILLLFFGLAYLMKYTIDRDMFPIELRLASAALISIVLLGLGWRLRHKQPLYGLILQGGAVGALYITVFAAFRLYLLLPHMFAFGLMLLICAASVGLAVLQRALSLAMLASIGGYLSPILLSTGSANHVGLFSYYLLISSGILVIAVWQSWRVLNLLGFVFTFGVATIWGMEYYRPEYYLSCQLFLLANLILFSLLAELFAVKNRIQQHMAIDGTLLFGPPLIGFAMQYAITSHWAFGPAFSALGFGLIYLVITWGTLRRFPLDGKRIATGYLALGGCFVTLAIPLALSAQWTALAWSLEGLGILWFGLLQNQRRLSWSGSALLVLALGSQLVAYTDYLWGISLVLVLPVVFLCFISAGALWRHYKPQHSPWQVLSLGMLMVGIAVWGWWLAEMPAYFYMRTYDLQPVLLSLLGFSLSVWIWRQAGQRLDWRELKQTVWLLWPVASFILLIQLQGSSHPLEMGWWNLSWLSVIVSAAFLLFKDASKLLPMILEKGAHLLLFWLVLILAGSEILWRISELSWGMSEWRFYLFMCSLSLVILLLWIAERRQAWPIKTHGDVYWLGCIPLVLSMMIMLLTGNMMDGQMVNWTYVPLVNPLEEAAIFGILMLAVWLRRTSSLMGQFAPQFDVLVHWIIWAIAAWWLNGMLLRALAYYADVPWWLNSLWASRLIQATFAIVWTLIALVCMIYSTRIARRTLWFTGAAVLGVVIVKLFLVDSAQGGGLARAIAFIGVAILLLVVGYVSPLPPRPSIEQESKA</sequence>
<keyword evidence="3" id="KW-0472">Membrane</keyword>
<feature type="transmembrane region" description="Helical" evidence="3">
    <location>
        <begin position="738"/>
        <end position="759"/>
    </location>
</feature>
<feature type="transmembrane region" description="Helical" evidence="3">
    <location>
        <begin position="849"/>
        <end position="869"/>
    </location>
</feature>
<feature type="transmembrane region" description="Helical" evidence="3">
    <location>
        <begin position="876"/>
        <end position="894"/>
    </location>
</feature>
<feature type="transmembrane region" description="Helical" evidence="3">
    <location>
        <begin position="475"/>
        <end position="491"/>
    </location>
</feature>
<dbReference type="Proteomes" id="UP000226420">
    <property type="component" value="Unassembled WGS sequence"/>
</dbReference>
<feature type="region of interest" description="Disordered" evidence="2">
    <location>
        <begin position="118"/>
        <end position="146"/>
    </location>
</feature>
<proteinExistence type="predicted"/>
<dbReference type="EMBL" id="FOLW01000003">
    <property type="protein sequence ID" value="SFC63011.1"/>
    <property type="molecule type" value="Genomic_DNA"/>
</dbReference>
<feature type="transmembrane region" description="Helical" evidence="3">
    <location>
        <begin position="615"/>
        <end position="634"/>
    </location>
</feature>
<protein>
    <submittedName>
        <fullName evidence="4">Uncharacterized membrane protein</fullName>
    </submittedName>
</protein>
<feature type="transmembrane region" description="Helical" evidence="3">
    <location>
        <begin position="178"/>
        <end position="195"/>
    </location>
</feature>
<evidence type="ECO:0000256" key="3">
    <source>
        <dbReference type="SAM" id="Phobius"/>
    </source>
</evidence>
<feature type="transmembrane region" description="Helical" evidence="3">
    <location>
        <begin position="418"/>
        <end position="439"/>
    </location>
</feature>
<feature type="transmembrane region" description="Helical" evidence="3">
    <location>
        <begin position="906"/>
        <end position="926"/>
    </location>
</feature>
<keyword evidence="1" id="KW-0175">Coiled coil</keyword>
<dbReference type="PIRSF" id="PIRSF035905">
    <property type="entry name" value="UCP035905_mp"/>
    <property type="match status" value="1"/>
</dbReference>
<accession>A0AAJ5BGU0</accession>
<feature type="transmembrane region" description="Helical" evidence="3">
    <location>
        <begin position="395"/>
        <end position="412"/>
    </location>
</feature>
<feature type="transmembrane region" description="Helical" evidence="3">
    <location>
        <begin position="334"/>
        <end position="353"/>
    </location>
</feature>
<dbReference type="Pfam" id="PF10101">
    <property type="entry name" value="DUF2339"/>
    <property type="match status" value="1"/>
</dbReference>
<dbReference type="InterPro" id="IPR019286">
    <property type="entry name" value="DUF2339_TM"/>
</dbReference>
<dbReference type="AlphaFoldDB" id="A0AAJ5BGU0"/>
<dbReference type="RefSeq" id="WP_074821678.1">
    <property type="nucleotide sequence ID" value="NZ_FOLW01000003.1"/>
</dbReference>
<name>A0AAJ5BGU0_9GAMM</name>
<feature type="transmembrane region" description="Helical" evidence="3">
    <location>
        <begin position="207"/>
        <end position="226"/>
    </location>
</feature>
<feature type="transmembrane region" description="Helical" evidence="3">
    <location>
        <begin position="646"/>
        <end position="665"/>
    </location>
</feature>
<feature type="transmembrane region" description="Helical" evidence="3">
    <location>
        <begin position="262"/>
        <end position="281"/>
    </location>
</feature>
<feature type="transmembrane region" description="Helical" evidence="3">
    <location>
        <begin position="498"/>
        <end position="515"/>
    </location>
</feature>
<feature type="transmembrane region" description="Helical" evidence="3">
    <location>
        <begin position="707"/>
        <end position="726"/>
    </location>
</feature>
<feature type="transmembrane region" description="Helical" evidence="3">
    <location>
        <begin position="677"/>
        <end position="695"/>
    </location>
</feature>
<organism evidence="4 5">
    <name type="scientific">Pragia fontium DSM 5563 = ATCC 49100</name>
    <dbReference type="NCBI Taxonomy" id="1122977"/>
    <lineage>
        <taxon>Bacteria</taxon>
        <taxon>Pseudomonadati</taxon>
        <taxon>Pseudomonadota</taxon>
        <taxon>Gammaproteobacteria</taxon>
        <taxon>Enterobacterales</taxon>
        <taxon>Budviciaceae</taxon>
        <taxon>Pragia</taxon>
    </lineage>
</organism>
<dbReference type="InterPro" id="IPR014600">
    <property type="entry name" value="UCP035905_mem"/>
</dbReference>
<feature type="transmembrane region" description="Helical" evidence="3">
    <location>
        <begin position="451"/>
        <end position="469"/>
    </location>
</feature>
<feature type="compositionally biased region" description="Low complexity" evidence="2">
    <location>
        <begin position="118"/>
        <end position="128"/>
    </location>
</feature>
<evidence type="ECO:0000256" key="2">
    <source>
        <dbReference type="SAM" id="MobiDB-lite"/>
    </source>
</evidence>
<comment type="caution">
    <text evidence="4">The sequence shown here is derived from an EMBL/GenBank/DDBJ whole genome shotgun (WGS) entry which is preliminary data.</text>
</comment>
<keyword evidence="3" id="KW-0812">Transmembrane</keyword>
<feature type="transmembrane region" description="Helical" evidence="3">
    <location>
        <begin position="313"/>
        <end position="329"/>
    </location>
</feature>
<feature type="transmembrane region" description="Helical" evidence="3">
    <location>
        <begin position="359"/>
        <end position="383"/>
    </location>
</feature>
<evidence type="ECO:0000313" key="4">
    <source>
        <dbReference type="EMBL" id="SFC63011.1"/>
    </source>
</evidence>
<reference evidence="4 5" key="1">
    <citation type="submission" date="2016-10" db="EMBL/GenBank/DDBJ databases">
        <authorList>
            <person name="Varghese N."/>
            <person name="Submissions S."/>
        </authorList>
    </citation>
    <scope>NUCLEOTIDE SEQUENCE [LARGE SCALE GENOMIC DNA]</scope>
    <source>
        <strain evidence="4 5">DSM 5563</strain>
    </source>
</reference>
<feature type="transmembrane region" description="Helical" evidence="3">
    <location>
        <begin position="288"/>
        <end position="307"/>
    </location>
</feature>
<feature type="transmembrane region" description="Helical" evidence="3">
    <location>
        <begin position="233"/>
        <end position="256"/>
    </location>
</feature>
<dbReference type="PANTHER" id="PTHR38434">
    <property type="entry name" value="BLL2549 PROTEIN"/>
    <property type="match status" value="1"/>
</dbReference>
<dbReference type="PANTHER" id="PTHR38434:SF1">
    <property type="entry name" value="BLL2549 PROTEIN"/>
    <property type="match status" value="1"/>
</dbReference>